<evidence type="ECO:0000259" key="1">
    <source>
        <dbReference type="SMART" id="SM00287"/>
    </source>
</evidence>
<sequence>MDKNNRFIYSVLLFQIIFLLISCKNNKETGALSKTSTNDKINIDTLIIETKCSFETYVVYKDSIPLFELPEGNIVKYFRFEDDLEYDYGGGFLFKKSANGWLQIGKDEFNPKFENLWIKSENIEISTNNYADNKINLYEKPTKNSQIIGYINKEVRLNVINCSSDWVFVKYNNIKGWLPFENICTNPVTNCN</sequence>
<organism evidence="2 3">
    <name type="scientific">Flavobacterium jejuense</name>
    <dbReference type="NCBI Taxonomy" id="1544455"/>
    <lineage>
        <taxon>Bacteria</taxon>
        <taxon>Pseudomonadati</taxon>
        <taxon>Bacteroidota</taxon>
        <taxon>Flavobacteriia</taxon>
        <taxon>Flavobacteriales</taxon>
        <taxon>Flavobacteriaceae</taxon>
        <taxon>Flavobacterium</taxon>
    </lineage>
</organism>
<reference evidence="2 3" key="2">
    <citation type="submission" date="2019-05" db="EMBL/GenBank/DDBJ databases">
        <authorList>
            <person name="Lianzixin W."/>
        </authorList>
    </citation>
    <scope>NUCLEOTIDE SEQUENCE [LARGE SCALE GENOMIC DNA]</scope>
    <source>
        <strain evidence="2 3">EC11</strain>
    </source>
</reference>
<comment type="caution">
    <text evidence="2">The sequence shown here is derived from an EMBL/GenBank/DDBJ whole genome shotgun (WGS) entry which is preliminary data.</text>
</comment>
<reference evidence="3" key="1">
    <citation type="submission" date="2019-05" db="EMBL/GenBank/DDBJ databases">
        <title>Flavobacterium profundi sp. nov., isolated from a deep-sea seamount.</title>
        <authorList>
            <person name="Zhang D.-C."/>
        </authorList>
    </citation>
    <scope>NUCLEOTIDE SEQUENCE [LARGE SCALE GENOMIC DNA]</scope>
    <source>
        <strain evidence="3">EC11</strain>
    </source>
</reference>
<accession>A0ABX0IVP8</accession>
<dbReference type="Gene3D" id="2.30.30.40">
    <property type="entry name" value="SH3 Domains"/>
    <property type="match status" value="1"/>
</dbReference>
<proteinExistence type="predicted"/>
<evidence type="ECO:0000313" key="2">
    <source>
        <dbReference type="EMBL" id="NHN27952.1"/>
    </source>
</evidence>
<dbReference type="EMBL" id="VEVQ02000020">
    <property type="protein sequence ID" value="NHN27952.1"/>
    <property type="molecule type" value="Genomic_DNA"/>
</dbReference>
<feature type="domain" description="SH3b" evidence="1">
    <location>
        <begin position="125"/>
        <end position="187"/>
    </location>
</feature>
<dbReference type="InterPro" id="IPR003646">
    <property type="entry name" value="SH3-like_bac-type"/>
</dbReference>
<keyword evidence="3" id="KW-1185">Reference proteome</keyword>
<protein>
    <submittedName>
        <fullName evidence="2">SH3 domain-containing protein</fullName>
    </submittedName>
</protein>
<name>A0ABX0IVP8_9FLAO</name>
<dbReference type="Pfam" id="PF08239">
    <property type="entry name" value="SH3_3"/>
    <property type="match status" value="1"/>
</dbReference>
<dbReference type="PROSITE" id="PS51257">
    <property type="entry name" value="PROKAR_LIPOPROTEIN"/>
    <property type="match status" value="1"/>
</dbReference>
<evidence type="ECO:0000313" key="3">
    <source>
        <dbReference type="Proteomes" id="UP000817854"/>
    </source>
</evidence>
<dbReference type="Proteomes" id="UP000817854">
    <property type="component" value="Unassembled WGS sequence"/>
</dbReference>
<reference evidence="2 3" key="3">
    <citation type="submission" date="2020-02" db="EMBL/GenBank/DDBJ databases">
        <title>Flavobacterium profundi sp. nov., isolated from a deep-sea seamount.</title>
        <authorList>
            <person name="Zhang D.-C."/>
        </authorList>
    </citation>
    <scope>NUCLEOTIDE SEQUENCE [LARGE SCALE GENOMIC DNA]</scope>
    <source>
        <strain evidence="2 3">EC11</strain>
    </source>
</reference>
<dbReference type="SMART" id="SM00287">
    <property type="entry name" value="SH3b"/>
    <property type="match status" value="1"/>
</dbReference>
<gene>
    <name evidence="2" type="ORF">FIA58_019920</name>
</gene>